<dbReference type="Gene3D" id="3.40.50.450">
    <property type="match status" value="1"/>
</dbReference>
<dbReference type="RefSeq" id="WP_073005112.1">
    <property type="nucleotide sequence ID" value="NZ_FQXD01000002.1"/>
</dbReference>
<dbReference type="GO" id="GO:0009294">
    <property type="term" value="P:DNA-mediated transformation"/>
    <property type="evidence" value="ECO:0007669"/>
    <property type="project" value="InterPro"/>
</dbReference>
<feature type="domain" description="Smf/DprA SLOG" evidence="2">
    <location>
        <begin position="80"/>
        <end position="289"/>
    </location>
</feature>
<reference evidence="4" key="1">
    <citation type="submission" date="2016-11" db="EMBL/GenBank/DDBJ databases">
        <authorList>
            <person name="Varghese N."/>
            <person name="Submissions S."/>
        </authorList>
    </citation>
    <scope>NUCLEOTIDE SEQUENCE [LARGE SCALE GENOMIC DNA]</scope>
    <source>
        <strain evidence="4">CGMCC 1.6496</strain>
    </source>
</reference>
<evidence type="ECO:0000313" key="4">
    <source>
        <dbReference type="Proteomes" id="UP000184079"/>
    </source>
</evidence>
<dbReference type="InterPro" id="IPR003488">
    <property type="entry name" value="DprA"/>
</dbReference>
<evidence type="ECO:0000259" key="2">
    <source>
        <dbReference type="Pfam" id="PF02481"/>
    </source>
</evidence>
<sequence>MTNEIRFRFIHLSRCRGVTRRSIQRIIKLDRFLLQLYQMTPSQISHTFSLPLKNATTLYQDLHNQARLKQLQLEMKNHHIITILDKRFPSMLKAIHDPPLVLYGKGNVDLLNDAPSLSVIGSRDPSREAKRKTAFIIEPLLHKNWLIVSGLARGVDQYAHEKTLILNGKTIAVLGGGFEHLYPKENQSLYQEIVHKGLVLSEYTPTTPPAKHHFPERNRIISGLSFGTLVIEAKKRSGTMITVDQALEQGREVFAVPGSIFTEQTEGCHQLIRDGAQMVTNAKDILEEWQVHAMGGKGLLTSTHVYEKSN</sequence>
<dbReference type="SUPFAM" id="SSF102405">
    <property type="entry name" value="MCP/YpsA-like"/>
    <property type="match status" value="1"/>
</dbReference>
<protein>
    <submittedName>
        <fullName evidence="3">DNA processing protein</fullName>
    </submittedName>
</protein>
<dbReference type="PANTHER" id="PTHR43022:SF1">
    <property type="entry name" value="PROTEIN SMF"/>
    <property type="match status" value="1"/>
</dbReference>
<dbReference type="OrthoDB" id="9785707at2"/>
<dbReference type="Pfam" id="PF02481">
    <property type="entry name" value="DNA_processg_A"/>
    <property type="match status" value="1"/>
</dbReference>
<name>A0A1M5N9F9_9BACI</name>
<dbReference type="NCBIfam" id="TIGR00732">
    <property type="entry name" value="dprA"/>
    <property type="match status" value="1"/>
</dbReference>
<accession>A0A1M5N9F9</accession>
<proteinExistence type="inferred from homology"/>
<dbReference type="EMBL" id="FQXD01000002">
    <property type="protein sequence ID" value="SHG86141.1"/>
    <property type="molecule type" value="Genomic_DNA"/>
</dbReference>
<comment type="similarity">
    <text evidence="1">Belongs to the DprA/Smf family.</text>
</comment>
<evidence type="ECO:0000313" key="3">
    <source>
        <dbReference type="EMBL" id="SHG86141.1"/>
    </source>
</evidence>
<gene>
    <name evidence="3" type="ORF">SAMN05421807_102114</name>
</gene>
<keyword evidence="4" id="KW-1185">Reference proteome</keyword>
<dbReference type="InterPro" id="IPR057666">
    <property type="entry name" value="DrpA_SLOG"/>
</dbReference>
<organism evidence="3 4">
    <name type="scientific">Virgibacillus chiguensis</name>
    <dbReference type="NCBI Taxonomy" id="411959"/>
    <lineage>
        <taxon>Bacteria</taxon>
        <taxon>Bacillati</taxon>
        <taxon>Bacillota</taxon>
        <taxon>Bacilli</taxon>
        <taxon>Bacillales</taxon>
        <taxon>Bacillaceae</taxon>
        <taxon>Virgibacillus</taxon>
    </lineage>
</organism>
<dbReference type="AlphaFoldDB" id="A0A1M5N9F9"/>
<dbReference type="PANTHER" id="PTHR43022">
    <property type="entry name" value="PROTEIN SMF"/>
    <property type="match status" value="1"/>
</dbReference>
<evidence type="ECO:0000256" key="1">
    <source>
        <dbReference type="ARBA" id="ARBA00006525"/>
    </source>
</evidence>
<dbReference type="Proteomes" id="UP000184079">
    <property type="component" value="Unassembled WGS sequence"/>
</dbReference>